<dbReference type="OrthoDB" id="4165085at2"/>
<comment type="caution">
    <text evidence="2">The sequence shown here is derived from an EMBL/GenBank/DDBJ whole genome shotgun (WGS) entry which is preliminary data.</text>
</comment>
<dbReference type="eggNOG" id="COG1476">
    <property type="taxonomic scope" value="Bacteria"/>
</dbReference>
<evidence type="ECO:0000313" key="3">
    <source>
        <dbReference type="Proteomes" id="UP000050867"/>
    </source>
</evidence>
<keyword evidence="3" id="KW-1185">Reference proteome</keyword>
<evidence type="ECO:0000313" key="2">
    <source>
        <dbReference type="EMBL" id="KRV46661.1"/>
    </source>
</evidence>
<keyword evidence="2" id="KW-0238">DNA-binding</keyword>
<accession>A0A0T6LKT6</accession>
<dbReference type="RefSeq" id="WP_018382388.1">
    <property type="nucleotide sequence ID" value="NZ_LLZU01000039.1"/>
</dbReference>
<dbReference type="Gene3D" id="1.10.260.40">
    <property type="entry name" value="lambda repressor-like DNA-binding domains"/>
    <property type="match status" value="1"/>
</dbReference>
<feature type="domain" description="HTH cro/C1-type" evidence="1">
    <location>
        <begin position="20"/>
        <end position="74"/>
    </location>
</feature>
<dbReference type="SUPFAM" id="SSF47413">
    <property type="entry name" value="lambda repressor-like DNA-binding domains"/>
    <property type="match status" value="1"/>
</dbReference>
<evidence type="ECO:0000259" key="1">
    <source>
        <dbReference type="PROSITE" id="PS50943"/>
    </source>
</evidence>
<dbReference type="InterPro" id="IPR010982">
    <property type="entry name" value="Lambda_DNA-bd_dom_sf"/>
</dbReference>
<dbReference type="Pfam" id="PF19054">
    <property type="entry name" value="DUF5753"/>
    <property type="match status" value="1"/>
</dbReference>
<organism evidence="2 3">
    <name type="scientific">Wenjunlia vitaminophila</name>
    <name type="common">Streptomyces vitaminophilus</name>
    <dbReference type="NCBI Taxonomy" id="76728"/>
    <lineage>
        <taxon>Bacteria</taxon>
        <taxon>Bacillati</taxon>
        <taxon>Actinomycetota</taxon>
        <taxon>Actinomycetes</taxon>
        <taxon>Kitasatosporales</taxon>
        <taxon>Streptomycetaceae</taxon>
        <taxon>Wenjunlia</taxon>
    </lineage>
</organism>
<dbReference type="STRING" id="76728.AQ490_12385"/>
<sequence>MSVNINTNTIFTMRDVGDELQRMRTRAGLRQEDAAAMLNVSRYTVSKIERGRAFPTEQQLTRLLSLYEASVEERAAVQAKIDQGKSYGRAWWEQASFRRHFHGDTYRYFYIEDAAERLFVHSGTYVPGLLQTREYVEAITAFAQKQESAERREVFTESRMRRKAILTRRRPVLLDALCLESALRALVGGLQVMRNQLEYLLSLAASPNVTLRVIPYSAGAASTSGSPFTIVDFPGPENNSVVSQEKVTGEVLSDAPAEVRQARRKFADLAEHALSPQESVRRIEEIKREL</sequence>
<reference evidence="2 3" key="1">
    <citation type="submission" date="2015-10" db="EMBL/GenBank/DDBJ databases">
        <title>Draft genome sequence of pyrrolomycin-producing Streptomyces vitaminophilus.</title>
        <authorList>
            <person name="Graham D.E."/>
            <person name="Mahan K.M."/>
            <person name="Klingeman D.M."/>
            <person name="Hettich R.L."/>
            <person name="Parry R.J."/>
        </authorList>
    </citation>
    <scope>NUCLEOTIDE SEQUENCE [LARGE SCALE GENOMIC DNA]</scope>
    <source>
        <strain evidence="2 3">ATCC 31673</strain>
    </source>
</reference>
<dbReference type="SMART" id="SM00530">
    <property type="entry name" value="HTH_XRE"/>
    <property type="match status" value="1"/>
</dbReference>
<dbReference type="Proteomes" id="UP000050867">
    <property type="component" value="Unassembled WGS sequence"/>
</dbReference>
<dbReference type="InterPro" id="IPR001387">
    <property type="entry name" value="Cro/C1-type_HTH"/>
</dbReference>
<dbReference type="Pfam" id="PF13560">
    <property type="entry name" value="HTH_31"/>
    <property type="match status" value="1"/>
</dbReference>
<dbReference type="PROSITE" id="PS50943">
    <property type="entry name" value="HTH_CROC1"/>
    <property type="match status" value="1"/>
</dbReference>
<dbReference type="CDD" id="cd00093">
    <property type="entry name" value="HTH_XRE"/>
    <property type="match status" value="1"/>
</dbReference>
<proteinExistence type="predicted"/>
<dbReference type="InterPro" id="IPR043917">
    <property type="entry name" value="DUF5753"/>
</dbReference>
<name>A0A0T6LKT6_WENVI</name>
<protein>
    <submittedName>
        <fullName evidence="2">DNA-binding protein</fullName>
    </submittedName>
</protein>
<dbReference type="GO" id="GO:0003677">
    <property type="term" value="F:DNA binding"/>
    <property type="evidence" value="ECO:0007669"/>
    <property type="project" value="UniProtKB-KW"/>
</dbReference>
<dbReference type="EMBL" id="LLZU01000039">
    <property type="protein sequence ID" value="KRV46661.1"/>
    <property type="molecule type" value="Genomic_DNA"/>
</dbReference>
<gene>
    <name evidence="2" type="ORF">AQ490_12385</name>
</gene>
<dbReference type="AlphaFoldDB" id="A0A0T6LKT6"/>